<proteinExistence type="predicted"/>
<accession>X7E9Y7</accession>
<organism evidence="1 2">
    <name type="scientific">Marinomonas ushuaiensis DSM 15871</name>
    <dbReference type="NCBI Taxonomy" id="1122207"/>
    <lineage>
        <taxon>Bacteria</taxon>
        <taxon>Pseudomonadati</taxon>
        <taxon>Pseudomonadota</taxon>
        <taxon>Gammaproteobacteria</taxon>
        <taxon>Oceanospirillales</taxon>
        <taxon>Oceanospirillaceae</taxon>
        <taxon>Marinomonas</taxon>
    </lineage>
</organism>
<keyword evidence="2" id="KW-1185">Reference proteome</keyword>
<protein>
    <submittedName>
        <fullName evidence="1">Uncharacterized protein</fullName>
    </submittedName>
</protein>
<reference evidence="1 2" key="1">
    <citation type="submission" date="2014-01" db="EMBL/GenBank/DDBJ databases">
        <title>Marinomonas ushuaiensis DSM 15871 Genome Sequencing.</title>
        <authorList>
            <person name="Lai Q."/>
            <person name="Shao Z.S."/>
        </authorList>
    </citation>
    <scope>NUCLEOTIDE SEQUENCE [LARGE SCALE GENOMIC DNA]</scope>
    <source>
        <strain evidence="1 2">DSM 15871</strain>
    </source>
</reference>
<evidence type="ECO:0000313" key="1">
    <source>
        <dbReference type="EMBL" id="ETX12690.1"/>
    </source>
</evidence>
<dbReference type="Proteomes" id="UP000054058">
    <property type="component" value="Unassembled WGS sequence"/>
</dbReference>
<gene>
    <name evidence="1" type="ORF">MUS1_02160</name>
</gene>
<sequence>MDADSDCHVAGVVRGYSGFGFAAIAVVDLTSF</sequence>
<dbReference type="STRING" id="1122207.MUS1_02160"/>
<evidence type="ECO:0000313" key="2">
    <source>
        <dbReference type="Proteomes" id="UP000054058"/>
    </source>
</evidence>
<dbReference type="AlphaFoldDB" id="X7E9Y7"/>
<comment type="caution">
    <text evidence="1">The sequence shown here is derived from an EMBL/GenBank/DDBJ whole genome shotgun (WGS) entry which is preliminary data.</text>
</comment>
<dbReference type="EMBL" id="JAMB01000001">
    <property type="protein sequence ID" value="ETX12690.1"/>
    <property type="molecule type" value="Genomic_DNA"/>
</dbReference>
<name>X7E9Y7_9GAMM</name>